<evidence type="ECO:0000259" key="4">
    <source>
        <dbReference type="Pfam" id="PF08545"/>
    </source>
</evidence>
<dbReference type="Pfam" id="PF08545">
    <property type="entry name" value="ACP_syn_III"/>
    <property type="match status" value="1"/>
</dbReference>
<dbReference type="Proteomes" id="UP000632774">
    <property type="component" value="Unassembled WGS sequence"/>
</dbReference>
<dbReference type="CDD" id="cd00830">
    <property type="entry name" value="KAS_III"/>
    <property type="match status" value="1"/>
</dbReference>
<keyword evidence="6" id="KW-1185">Reference proteome</keyword>
<dbReference type="RefSeq" id="WP_194105232.1">
    <property type="nucleotide sequence ID" value="NZ_JADFFM010000001.1"/>
</dbReference>
<protein>
    <submittedName>
        <fullName evidence="5">Ketoacyl-ACP synthase III</fullName>
    </submittedName>
</protein>
<organism evidence="5 6">
    <name type="scientific">Mucilaginibacter boryungensis</name>
    <dbReference type="NCBI Taxonomy" id="768480"/>
    <lineage>
        <taxon>Bacteria</taxon>
        <taxon>Pseudomonadati</taxon>
        <taxon>Bacteroidota</taxon>
        <taxon>Sphingobacteriia</taxon>
        <taxon>Sphingobacteriales</taxon>
        <taxon>Sphingobacteriaceae</taxon>
        <taxon>Mucilaginibacter</taxon>
    </lineage>
</organism>
<feature type="domain" description="Beta-ketoacyl-[acyl-carrier-protein] synthase III N-terminal" evidence="4">
    <location>
        <begin position="113"/>
        <end position="190"/>
    </location>
</feature>
<dbReference type="Pfam" id="PF08541">
    <property type="entry name" value="ACP_syn_III_C"/>
    <property type="match status" value="1"/>
</dbReference>
<evidence type="ECO:0000313" key="6">
    <source>
        <dbReference type="Proteomes" id="UP000632774"/>
    </source>
</evidence>
<accession>A0ABR9XFP4</accession>
<keyword evidence="1" id="KW-0808">Transferase</keyword>
<dbReference type="PANTHER" id="PTHR34069:SF2">
    <property type="entry name" value="BETA-KETOACYL-[ACYL-CARRIER-PROTEIN] SYNTHASE III"/>
    <property type="match status" value="1"/>
</dbReference>
<evidence type="ECO:0000256" key="2">
    <source>
        <dbReference type="ARBA" id="ARBA00023315"/>
    </source>
</evidence>
<name>A0ABR9XFP4_9SPHI</name>
<evidence type="ECO:0000259" key="3">
    <source>
        <dbReference type="Pfam" id="PF08541"/>
    </source>
</evidence>
<keyword evidence="2" id="KW-0012">Acyltransferase</keyword>
<dbReference type="InterPro" id="IPR016039">
    <property type="entry name" value="Thiolase-like"/>
</dbReference>
<dbReference type="InterPro" id="IPR013747">
    <property type="entry name" value="ACP_syn_III_C"/>
</dbReference>
<gene>
    <name evidence="5" type="ORF">IRJ18_05705</name>
</gene>
<dbReference type="Gene3D" id="3.40.47.10">
    <property type="match status" value="1"/>
</dbReference>
<proteinExistence type="predicted"/>
<dbReference type="PANTHER" id="PTHR34069">
    <property type="entry name" value="3-OXOACYL-[ACYL-CARRIER-PROTEIN] SYNTHASE 3"/>
    <property type="match status" value="1"/>
</dbReference>
<reference evidence="5 6" key="1">
    <citation type="submission" date="2020-10" db="EMBL/GenBank/DDBJ databases">
        <title>Mucilaginibacter mali sp. nov., isolated from rhizosphere soil of apple orchard.</title>
        <authorList>
            <person name="Lee J.-S."/>
            <person name="Kim H.S."/>
            <person name="Kim J.-S."/>
        </authorList>
    </citation>
    <scope>NUCLEOTIDE SEQUENCE [LARGE SCALE GENOMIC DNA]</scope>
    <source>
        <strain evidence="5 6">KCTC 23157</strain>
    </source>
</reference>
<dbReference type="InterPro" id="IPR013751">
    <property type="entry name" value="ACP_syn_III_N"/>
</dbReference>
<dbReference type="EMBL" id="JADFFM010000001">
    <property type="protein sequence ID" value="MBE9665848.1"/>
    <property type="molecule type" value="Genomic_DNA"/>
</dbReference>
<comment type="caution">
    <text evidence="5">The sequence shown here is derived from an EMBL/GenBank/DDBJ whole genome shotgun (WGS) entry which is preliminary data.</text>
</comment>
<dbReference type="SUPFAM" id="SSF53901">
    <property type="entry name" value="Thiolase-like"/>
    <property type="match status" value="1"/>
</dbReference>
<feature type="domain" description="Beta-ketoacyl-[acyl-carrier-protein] synthase III C-terminal" evidence="3">
    <location>
        <begin position="254"/>
        <end position="339"/>
    </location>
</feature>
<evidence type="ECO:0000313" key="5">
    <source>
        <dbReference type="EMBL" id="MBE9665848.1"/>
    </source>
</evidence>
<evidence type="ECO:0000256" key="1">
    <source>
        <dbReference type="ARBA" id="ARBA00022679"/>
    </source>
</evidence>
<sequence>MAFLTFQNVKLDGIASSVPKSKQKVEDCQCLTKTEAEKLSITTGIWERRLANTDICTSDLCLAAAEQLIKDLNWEKSSIDALIFVTQTPDYILPSTAPILQDKLNLNKTCLTLDISLGCSGYVYGLTTLCALVSSGSIMRALLLVGDTITKICSPLDKSTYPLFGDAGSATALSYDKNAKPISANLYSDGSGSESIIVKDGAYRNTITEESIKTKNISEGIQRSANQLMLDGMDVFSFGISKAPHVVKELLGNLNIETKDVDYFIFHQANKMMNDKIKKKLALTDAQVPYCLEKFGNTSCATIPLTISTQLSENLNAQSAKLILCGFGVGLSWGAMYLEVDSLVCSPLIEL</sequence>